<dbReference type="PANTHER" id="PTHR21084">
    <property type="entry name" value="DENSE INCISORS"/>
    <property type="match status" value="1"/>
</dbReference>
<evidence type="ECO:0000313" key="3">
    <source>
        <dbReference type="Proteomes" id="UP001519460"/>
    </source>
</evidence>
<sequence length="355" mass="38251">MLTPTEKQESERLLSKLTDAELRSLKDTITKKQIAVESRKEAVKAIVEYSQSAAELLRRKKLRRDFLFQYLADSGIVVPVTAEKHSLVAAILKHWGSQLPTDGNLRDIDSGTNLAAAASQTWNPQAAAASASVQTTGTSQGVNFGVNTRGSSAENSQALQAAYAGHSHVTERQGGASPENQTLGETFVSWFYKLLNAQNPAMAGTAEGAGAGDFGPQHFWQDCNMKLISVTPEPSDESYTGSLLVSQRFQALAREEQLIFNPNVSREGVRVRSNPHGLLVVMACGTIHQHSNCLGVFEQMFGLVRDPTIDNNWKIKVTQLQLVSSQVTAIPKLTDSAAADMLAIAGSSSALAVMP</sequence>
<dbReference type="InterPro" id="IPR026698">
    <property type="entry name" value="UPF_C3orf38"/>
</dbReference>
<name>A0ABD0K5B4_9CAEN</name>
<dbReference type="EMBL" id="JACVVK020000241">
    <property type="protein sequence ID" value="KAK7482632.1"/>
    <property type="molecule type" value="Genomic_DNA"/>
</dbReference>
<dbReference type="AlphaFoldDB" id="A0ABD0K5B4"/>
<reference evidence="2 3" key="1">
    <citation type="journal article" date="2023" name="Sci. Data">
        <title>Genome assembly of the Korean intertidal mud-creeper Batillaria attramentaria.</title>
        <authorList>
            <person name="Patra A.K."/>
            <person name="Ho P.T."/>
            <person name="Jun S."/>
            <person name="Lee S.J."/>
            <person name="Kim Y."/>
            <person name="Won Y.J."/>
        </authorList>
    </citation>
    <scope>NUCLEOTIDE SEQUENCE [LARGE SCALE GENOMIC DNA]</scope>
    <source>
        <strain evidence="2">Wonlab-2016</strain>
    </source>
</reference>
<organism evidence="2 3">
    <name type="scientific">Batillaria attramentaria</name>
    <dbReference type="NCBI Taxonomy" id="370345"/>
    <lineage>
        <taxon>Eukaryota</taxon>
        <taxon>Metazoa</taxon>
        <taxon>Spiralia</taxon>
        <taxon>Lophotrochozoa</taxon>
        <taxon>Mollusca</taxon>
        <taxon>Gastropoda</taxon>
        <taxon>Caenogastropoda</taxon>
        <taxon>Sorbeoconcha</taxon>
        <taxon>Cerithioidea</taxon>
        <taxon>Batillariidae</taxon>
        <taxon>Batillaria</taxon>
    </lineage>
</organism>
<gene>
    <name evidence="2" type="ORF">BaRGS_00026131</name>
</gene>
<comment type="caution">
    <text evidence="2">The sequence shown here is derived from an EMBL/GenBank/DDBJ whole genome shotgun (WGS) entry which is preliminary data.</text>
</comment>
<evidence type="ECO:0000313" key="2">
    <source>
        <dbReference type="EMBL" id="KAK7482632.1"/>
    </source>
</evidence>
<keyword evidence="3" id="KW-1185">Reference proteome</keyword>
<protein>
    <recommendedName>
        <fullName evidence="4">NTF2 domain-containing protein</fullName>
    </recommendedName>
</protein>
<feature type="compositionally biased region" description="Low complexity" evidence="1">
    <location>
        <begin position="128"/>
        <end position="141"/>
    </location>
</feature>
<accession>A0ABD0K5B4</accession>
<dbReference type="Proteomes" id="UP001519460">
    <property type="component" value="Unassembled WGS sequence"/>
</dbReference>
<dbReference type="Pfam" id="PF15008">
    <property type="entry name" value="DUF4518"/>
    <property type="match status" value="1"/>
</dbReference>
<evidence type="ECO:0000256" key="1">
    <source>
        <dbReference type="SAM" id="MobiDB-lite"/>
    </source>
</evidence>
<evidence type="ECO:0008006" key="4">
    <source>
        <dbReference type="Google" id="ProtNLM"/>
    </source>
</evidence>
<dbReference type="PANTHER" id="PTHR21084:SF1">
    <property type="entry name" value="DENSE INCISORS"/>
    <property type="match status" value="1"/>
</dbReference>
<proteinExistence type="predicted"/>
<feature type="region of interest" description="Disordered" evidence="1">
    <location>
        <begin position="128"/>
        <end position="150"/>
    </location>
</feature>